<name>A0AAP3ZWQ8_PAEPO</name>
<evidence type="ECO:0000256" key="1">
    <source>
        <dbReference type="SAM" id="Phobius"/>
    </source>
</evidence>
<feature type="transmembrane region" description="Helical" evidence="1">
    <location>
        <begin position="96"/>
        <end position="118"/>
    </location>
</feature>
<keyword evidence="1" id="KW-1133">Transmembrane helix</keyword>
<protein>
    <submittedName>
        <fullName evidence="2">Uncharacterized protein</fullName>
    </submittedName>
</protein>
<evidence type="ECO:0000313" key="2">
    <source>
        <dbReference type="EMBL" id="MDH2330474.1"/>
    </source>
</evidence>
<proteinExistence type="predicted"/>
<feature type="transmembrane region" description="Helical" evidence="1">
    <location>
        <begin position="6"/>
        <end position="29"/>
    </location>
</feature>
<reference evidence="2" key="1">
    <citation type="submission" date="2023-04" db="EMBL/GenBank/DDBJ databases">
        <title>Uncovering the Secrets of Slow-Growing Bacteria in Tropical Savanna Soil through Cultivation and Genomic Analysis.</title>
        <authorList>
            <person name="Goncalves O.S."/>
            <person name="Santana M.F."/>
        </authorList>
    </citation>
    <scope>NUCLEOTIDE SEQUENCE</scope>
    <source>
        <strain evidence="2">ANTI</strain>
    </source>
</reference>
<accession>A0AAP3ZWQ8</accession>
<dbReference type="EMBL" id="JARVWT010000002">
    <property type="protein sequence ID" value="MDH2330474.1"/>
    <property type="molecule type" value="Genomic_DNA"/>
</dbReference>
<dbReference type="RefSeq" id="WP_279832274.1">
    <property type="nucleotide sequence ID" value="NZ_JARVWT010000002.1"/>
</dbReference>
<feature type="transmembrane region" description="Helical" evidence="1">
    <location>
        <begin position="153"/>
        <end position="171"/>
    </location>
</feature>
<comment type="caution">
    <text evidence="2">The sequence shown here is derived from an EMBL/GenBank/DDBJ whole genome shotgun (WGS) entry which is preliminary data.</text>
</comment>
<gene>
    <name evidence="2" type="ORF">QDS18_06315</name>
</gene>
<keyword evidence="1" id="KW-0812">Transmembrane</keyword>
<sequence>MSSLNNIYAIIYLLSILLLCILDWILYFASFKPNLNKHLNVKRLYSLNSYNATTALYRAYKHLSEHKFKILKMNIKSYDPNNNHVERIIDFFTKMIITMALAMMGYALTTSTSLLTYLNNNKNVEKPSDHLARMESIENIFQNFIDGYDVYEILFIIASSLFILTANHILINTWKKDLHKKHLTIIEEIERERS</sequence>
<keyword evidence="1" id="KW-0472">Membrane</keyword>
<dbReference type="Proteomes" id="UP001229409">
    <property type="component" value="Unassembled WGS sequence"/>
</dbReference>
<organism evidence="2 3">
    <name type="scientific">Paenibacillus polymyxa</name>
    <name type="common">Bacillus polymyxa</name>
    <dbReference type="NCBI Taxonomy" id="1406"/>
    <lineage>
        <taxon>Bacteria</taxon>
        <taxon>Bacillati</taxon>
        <taxon>Bacillota</taxon>
        <taxon>Bacilli</taxon>
        <taxon>Bacillales</taxon>
        <taxon>Paenibacillaceae</taxon>
        <taxon>Paenibacillus</taxon>
    </lineage>
</organism>
<evidence type="ECO:0000313" key="3">
    <source>
        <dbReference type="Proteomes" id="UP001229409"/>
    </source>
</evidence>
<dbReference type="AlphaFoldDB" id="A0AAP3ZWQ8"/>